<evidence type="ECO:0000313" key="2">
    <source>
        <dbReference type="Proteomes" id="UP000031561"/>
    </source>
</evidence>
<protein>
    <submittedName>
        <fullName evidence="1">YbjN domain-containing protein</fullName>
    </submittedName>
</protein>
<keyword evidence="2" id="KW-1185">Reference proteome</keyword>
<dbReference type="RefSeq" id="WP_166281232.1">
    <property type="nucleotide sequence ID" value="NZ_JTHE03000041.1"/>
</dbReference>
<dbReference type="Gene3D" id="3.30.1460.10">
    <property type="match status" value="1"/>
</dbReference>
<dbReference type="Proteomes" id="UP000031561">
    <property type="component" value="Unassembled WGS sequence"/>
</dbReference>
<dbReference type="EMBL" id="JTHE03000041">
    <property type="protein sequence ID" value="MCM1982465.1"/>
    <property type="molecule type" value="Genomic_DNA"/>
</dbReference>
<comment type="caution">
    <text evidence="1">The sequence shown here is derived from an EMBL/GenBank/DDBJ whole genome shotgun (WGS) entry which is preliminary data.</text>
</comment>
<organism evidence="1 2">
    <name type="scientific">Lyngbya confervoides BDU141951</name>
    <dbReference type="NCBI Taxonomy" id="1574623"/>
    <lineage>
        <taxon>Bacteria</taxon>
        <taxon>Bacillati</taxon>
        <taxon>Cyanobacteriota</taxon>
        <taxon>Cyanophyceae</taxon>
        <taxon>Oscillatoriophycideae</taxon>
        <taxon>Oscillatoriales</taxon>
        <taxon>Microcoleaceae</taxon>
        <taxon>Lyngbya</taxon>
    </lineage>
</organism>
<proteinExistence type="predicted"/>
<dbReference type="SUPFAM" id="SSF69635">
    <property type="entry name" value="Type III secretory system chaperone-like"/>
    <property type="match status" value="1"/>
</dbReference>
<dbReference type="Pfam" id="PF10722">
    <property type="entry name" value="YbjN"/>
    <property type="match status" value="1"/>
</dbReference>
<dbReference type="InterPro" id="IPR019660">
    <property type="entry name" value="Put_sensory_transdc_reg_YbjN"/>
</dbReference>
<dbReference type="AlphaFoldDB" id="A0ABD4T292"/>
<evidence type="ECO:0000313" key="1">
    <source>
        <dbReference type="EMBL" id="MCM1982465.1"/>
    </source>
</evidence>
<reference evidence="1 2" key="1">
    <citation type="journal article" date="2015" name="Genome Announc.">
        <title>Draft Genome Sequence of Filamentous Marine Cyanobacterium Lyngbya confervoides Strain BDU141951.</title>
        <authorList>
            <person name="Chandrababunaidu M.M."/>
            <person name="Sen D."/>
            <person name="Tripathy S."/>
        </authorList>
    </citation>
    <scope>NUCLEOTIDE SEQUENCE [LARGE SCALE GENOMIC DNA]</scope>
    <source>
        <strain evidence="1 2">BDU141951</strain>
    </source>
</reference>
<sequence>MSNLTNETVLSKDGTVINPDLNLIEVIETVISSLDEFHNAFVNQTDEGRLWKFTYGSVEAWVQITGVAEGDTFSVWSPILQLPVQHQDRLLEKLMRMNWLETLEARFALFQSQIVVVSSRSISDLDVGEISRLITLVASLADEHDEILQQEFSSVQPS</sequence>
<gene>
    <name evidence="1" type="ORF">QQ91_0006445</name>
</gene>
<name>A0ABD4T292_9CYAN</name>
<dbReference type="CDD" id="cd17036">
    <property type="entry name" value="T3SC_YbjN-like_1"/>
    <property type="match status" value="1"/>
</dbReference>
<accession>A0ABD4T292</accession>